<evidence type="ECO:0000259" key="3">
    <source>
        <dbReference type="Pfam" id="PF13458"/>
    </source>
</evidence>
<protein>
    <submittedName>
        <fullName evidence="4">Amino acid ABC transporter substrate-binding protein</fullName>
    </submittedName>
</protein>
<dbReference type="CDD" id="cd06347">
    <property type="entry name" value="PBP1_ABC_LivK_ligand_binding-like"/>
    <property type="match status" value="1"/>
</dbReference>
<proteinExistence type="inferred from homology"/>
<evidence type="ECO:0000313" key="4">
    <source>
        <dbReference type="EMBL" id="KWT94224.1"/>
    </source>
</evidence>
<evidence type="ECO:0000313" key="5">
    <source>
        <dbReference type="Proteomes" id="UP000060487"/>
    </source>
</evidence>
<dbReference type="InterPro" id="IPR028081">
    <property type="entry name" value="Leu-bd"/>
</dbReference>
<dbReference type="PANTHER" id="PTHR47151:SF2">
    <property type="entry name" value="AMINO ACID BINDING PROTEIN"/>
    <property type="match status" value="1"/>
</dbReference>
<reference evidence="4 5" key="1">
    <citation type="submission" date="2015-11" db="EMBL/GenBank/DDBJ databases">
        <authorList>
            <person name="Lin W."/>
        </authorList>
    </citation>
    <scope>NUCLEOTIDE SEQUENCE [LARGE SCALE GENOMIC DNA]</scope>
    <source>
        <strain evidence="4 5">HCH-1</strain>
    </source>
</reference>
<dbReference type="Proteomes" id="UP000060487">
    <property type="component" value="Unassembled WGS sequence"/>
</dbReference>
<comment type="similarity">
    <text evidence="1">Belongs to the leucine-binding protein family.</text>
</comment>
<sequence>MLAKVTAKVIYGVVLVLVLALGQAVSAEPKQGQQTVKVALLYNSSGPMASIDDPAYKGAVLAAKLINVQGGIAVGPKHITLELIPTDTASNIAKASSAAVDEKNKEVVAAIGYGDSAFVMSAASLFINKGIPYITPGATLPTLFQTLGDRFFMVAYGDDAQGQAIADYTYQTLNTKKIAMWVDTSMAFTLTVSDSFKQRFTELGGTILYADLFTSGSSTPPDFSKLIERLKATEPKPEAIFIAAIDEEAALSVKLLRNGGIDIPIVSADGFDSPFVEKAETVKPIKNVYFATHSFRGETRSEVTAFISAYKKEYGSEPANAYAALGFDAVNILADAIKRAGQRNSDVPDVLDTSAISKALSETKDFKVVTGTISMRQNMTPGKSIAIVEIKDGKYTVVHTWRP</sequence>
<dbReference type="Pfam" id="PF13458">
    <property type="entry name" value="Peripla_BP_6"/>
    <property type="match status" value="1"/>
</dbReference>
<dbReference type="Gene3D" id="3.40.50.2300">
    <property type="match status" value="2"/>
</dbReference>
<accession>A0ABR5SJ69</accession>
<organism evidence="4 5">
    <name type="scientific">Candidatus Magnetominusculus xianensis</name>
    <dbReference type="NCBI Taxonomy" id="1748249"/>
    <lineage>
        <taxon>Bacteria</taxon>
        <taxon>Pseudomonadati</taxon>
        <taxon>Nitrospirota</taxon>
        <taxon>Nitrospiria</taxon>
        <taxon>Nitrospirales</taxon>
        <taxon>Nitrospiraceae</taxon>
        <taxon>Candidatus Magnetominusculus</taxon>
    </lineage>
</organism>
<dbReference type="RefSeq" id="WP_236861419.1">
    <property type="nucleotide sequence ID" value="NZ_LNQR01000007.1"/>
</dbReference>
<keyword evidence="5" id="KW-1185">Reference proteome</keyword>
<dbReference type="PANTHER" id="PTHR47151">
    <property type="entry name" value="LEU/ILE/VAL-BINDING ABC TRANSPORTER SUBUNIT"/>
    <property type="match status" value="1"/>
</dbReference>
<evidence type="ECO:0000256" key="2">
    <source>
        <dbReference type="ARBA" id="ARBA00022729"/>
    </source>
</evidence>
<evidence type="ECO:0000256" key="1">
    <source>
        <dbReference type="ARBA" id="ARBA00010062"/>
    </source>
</evidence>
<dbReference type="InterPro" id="IPR028082">
    <property type="entry name" value="Peripla_BP_I"/>
</dbReference>
<keyword evidence="2" id="KW-0732">Signal</keyword>
<feature type="domain" description="Leucine-binding protein" evidence="3">
    <location>
        <begin position="35"/>
        <end position="393"/>
    </location>
</feature>
<dbReference type="SUPFAM" id="SSF53822">
    <property type="entry name" value="Periplasmic binding protein-like I"/>
    <property type="match status" value="1"/>
</dbReference>
<name>A0ABR5SJ69_9BACT</name>
<dbReference type="EMBL" id="LNQR01000007">
    <property type="protein sequence ID" value="KWT94224.1"/>
    <property type="molecule type" value="Genomic_DNA"/>
</dbReference>
<gene>
    <name evidence="4" type="ORF">ASN18_0269</name>
</gene>
<comment type="caution">
    <text evidence="4">The sequence shown here is derived from an EMBL/GenBank/DDBJ whole genome shotgun (WGS) entry which is preliminary data.</text>
</comment>